<dbReference type="EMBL" id="CM017322">
    <property type="protein sequence ID" value="KAE8008520.1"/>
    <property type="molecule type" value="Genomic_DNA"/>
</dbReference>
<evidence type="ECO:0000256" key="1">
    <source>
        <dbReference type="SAM" id="MobiDB-lite"/>
    </source>
</evidence>
<name>A0A5N6QQE3_9ROSI</name>
<dbReference type="PANTHER" id="PTHR34272:SF1">
    <property type="entry name" value="EXPRESSED PROTEIN"/>
    <property type="match status" value="1"/>
</dbReference>
<gene>
    <name evidence="3" type="ORF">FH972_005023</name>
</gene>
<feature type="compositionally biased region" description="Low complexity" evidence="1">
    <location>
        <begin position="8"/>
        <end position="22"/>
    </location>
</feature>
<organism evidence="3 4">
    <name type="scientific">Carpinus fangiana</name>
    <dbReference type="NCBI Taxonomy" id="176857"/>
    <lineage>
        <taxon>Eukaryota</taxon>
        <taxon>Viridiplantae</taxon>
        <taxon>Streptophyta</taxon>
        <taxon>Embryophyta</taxon>
        <taxon>Tracheophyta</taxon>
        <taxon>Spermatophyta</taxon>
        <taxon>Magnoliopsida</taxon>
        <taxon>eudicotyledons</taxon>
        <taxon>Gunneridae</taxon>
        <taxon>Pentapetalae</taxon>
        <taxon>rosids</taxon>
        <taxon>fabids</taxon>
        <taxon>Fagales</taxon>
        <taxon>Betulaceae</taxon>
        <taxon>Carpinus</taxon>
    </lineage>
</organism>
<dbReference type="PANTHER" id="PTHR34272">
    <property type="entry name" value="EXPRESSED PROTEIN"/>
    <property type="match status" value="1"/>
</dbReference>
<dbReference type="InterPro" id="IPR055513">
    <property type="entry name" value="DUF7086"/>
</dbReference>
<reference evidence="3 4" key="1">
    <citation type="submission" date="2019-06" db="EMBL/GenBank/DDBJ databases">
        <title>A chromosomal-level reference genome of Carpinus fangiana (Coryloideae, Betulaceae).</title>
        <authorList>
            <person name="Yang X."/>
            <person name="Wang Z."/>
            <person name="Zhang L."/>
            <person name="Hao G."/>
            <person name="Liu J."/>
            <person name="Yang Y."/>
        </authorList>
    </citation>
    <scope>NUCLEOTIDE SEQUENCE [LARGE SCALE GENOMIC DNA]</scope>
    <source>
        <strain evidence="3">Cfa_2016G</strain>
        <tissue evidence="3">Leaf</tissue>
    </source>
</reference>
<feature type="compositionally biased region" description="Basic and acidic residues" evidence="1">
    <location>
        <begin position="45"/>
        <end position="58"/>
    </location>
</feature>
<dbReference type="Pfam" id="PF23324">
    <property type="entry name" value="DUF7086"/>
    <property type="match status" value="1"/>
</dbReference>
<evidence type="ECO:0000313" key="3">
    <source>
        <dbReference type="EMBL" id="KAE8008520.1"/>
    </source>
</evidence>
<feature type="region of interest" description="Disordered" evidence="1">
    <location>
        <begin position="150"/>
        <end position="213"/>
    </location>
</feature>
<feature type="domain" description="DUF7086" evidence="2">
    <location>
        <begin position="226"/>
        <end position="359"/>
    </location>
</feature>
<feature type="compositionally biased region" description="Polar residues" evidence="1">
    <location>
        <begin position="34"/>
        <end position="44"/>
    </location>
</feature>
<dbReference type="Proteomes" id="UP000327013">
    <property type="component" value="Chromosome 2"/>
</dbReference>
<feature type="compositionally biased region" description="Pro residues" evidence="1">
    <location>
        <begin position="157"/>
        <end position="185"/>
    </location>
</feature>
<evidence type="ECO:0000259" key="2">
    <source>
        <dbReference type="Pfam" id="PF23324"/>
    </source>
</evidence>
<evidence type="ECO:0000313" key="4">
    <source>
        <dbReference type="Proteomes" id="UP000327013"/>
    </source>
</evidence>
<proteinExistence type="predicted"/>
<sequence>MKKEDKTNNLPLNSLIPSLSPPTMAKHHEEGRQAEQSFTVSVSSHNEEDKPNNDQELSRKRKNSSQDLQTTHPFQELEEEEEGPDLQLTLSLSFRHAKARRPLSVDQQPESPSPPMDHRSLSVQALFSETPQRPETLQLTPLHTLCLLPLVPESSTPTPPPPPESYTPTPPPPESSTPAPPPPPVYRHEAGTRRVRRSPALRDGKSDTMPAPFPWATTRRAHVHSLDYLRSKQIVTVTGEVQCKKCQRQYEMAYPLEDKFKEVGYFIAINRDSMRDRAPAVWSNPHFPTCNFCGEENSAKPIISEKKKTINWLFLLLGQFLGCLTLEQLKYFCKHTQNHRTGAKDRVLYLTYLALCKQLDPNGPFDC</sequence>
<dbReference type="OrthoDB" id="1900495at2759"/>
<feature type="region of interest" description="Disordered" evidence="1">
    <location>
        <begin position="1"/>
        <end position="85"/>
    </location>
</feature>
<accession>A0A5N6QQE3</accession>
<feature type="region of interest" description="Disordered" evidence="1">
    <location>
        <begin position="99"/>
        <end position="119"/>
    </location>
</feature>
<dbReference type="AlphaFoldDB" id="A0A5N6QQE3"/>
<keyword evidence="4" id="KW-1185">Reference proteome</keyword>
<protein>
    <recommendedName>
        <fullName evidence="2">DUF7086 domain-containing protein</fullName>
    </recommendedName>
</protein>